<accession>A0A0L0VLD2</accession>
<feature type="region of interest" description="Disordered" evidence="6">
    <location>
        <begin position="1"/>
        <end position="41"/>
    </location>
</feature>
<feature type="region of interest" description="Disordered" evidence="6">
    <location>
        <begin position="332"/>
        <end position="358"/>
    </location>
</feature>
<keyword evidence="2" id="KW-0479">Metal-binding</keyword>
<dbReference type="InterPro" id="IPR008906">
    <property type="entry name" value="HATC_C_dom"/>
</dbReference>
<comment type="subcellular location">
    <subcellularLocation>
        <location evidence="1">Nucleus</location>
    </subcellularLocation>
</comment>
<evidence type="ECO:0000256" key="5">
    <source>
        <dbReference type="ARBA" id="ARBA00023242"/>
    </source>
</evidence>
<dbReference type="GO" id="GO:0046983">
    <property type="term" value="F:protein dimerization activity"/>
    <property type="evidence" value="ECO:0007669"/>
    <property type="project" value="InterPro"/>
</dbReference>
<feature type="compositionally biased region" description="Acidic residues" evidence="6">
    <location>
        <begin position="343"/>
        <end position="358"/>
    </location>
</feature>
<dbReference type="InterPro" id="IPR052035">
    <property type="entry name" value="ZnF_BED_domain_contain"/>
</dbReference>
<dbReference type="PANTHER" id="PTHR46481">
    <property type="entry name" value="ZINC FINGER BED DOMAIN-CONTAINING PROTEIN 4"/>
    <property type="match status" value="1"/>
</dbReference>
<feature type="compositionally biased region" description="Polar residues" evidence="6">
    <location>
        <begin position="18"/>
        <end position="33"/>
    </location>
</feature>
<keyword evidence="3" id="KW-0863">Zinc-finger</keyword>
<protein>
    <recommendedName>
        <fullName evidence="7">HAT C-terminal dimerisation domain-containing protein</fullName>
    </recommendedName>
</protein>
<dbReference type="PANTHER" id="PTHR46481:SF10">
    <property type="entry name" value="ZINC FINGER BED DOMAIN-CONTAINING PROTEIN 39"/>
    <property type="match status" value="1"/>
</dbReference>
<dbReference type="GO" id="GO:0008270">
    <property type="term" value="F:zinc ion binding"/>
    <property type="evidence" value="ECO:0007669"/>
    <property type="project" value="UniProtKB-KW"/>
</dbReference>
<keyword evidence="4" id="KW-0862">Zinc</keyword>
<evidence type="ECO:0000256" key="6">
    <source>
        <dbReference type="SAM" id="MobiDB-lite"/>
    </source>
</evidence>
<organism evidence="8 9">
    <name type="scientific">Puccinia striiformis f. sp. tritici PST-78</name>
    <dbReference type="NCBI Taxonomy" id="1165861"/>
    <lineage>
        <taxon>Eukaryota</taxon>
        <taxon>Fungi</taxon>
        <taxon>Dikarya</taxon>
        <taxon>Basidiomycota</taxon>
        <taxon>Pucciniomycotina</taxon>
        <taxon>Pucciniomycetes</taxon>
        <taxon>Pucciniales</taxon>
        <taxon>Pucciniaceae</taxon>
        <taxon>Puccinia</taxon>
    </lineage>
</organism>
<gene>
    <name evidence="8" type="ORF">PSTG_06715</name>
</gene>
<dbReference type="InterPro" id="IPR012337">
    <property type="entry name" value="RNaseH-like_sf"/>
</dbReference>
<keyword evidence="9" id="KW-1185">Reference proteome</keyword>
<feature type="domain" description="HAT C-terminal dimerisation" evidence="7">
    <location>
        <begin position="658"/>
        <end position="722"/>
    </location>
</feature>
<evidence type="ECO:0000256" key="3">
    <source>
        <dbReference type="ARBA" id="ARBA00022771"/>
    </source>
</evidence>
<evidence type="ECO:0000259" key="7">
    <source>
        <dbReference type="Pfam" id="PF05699"/>
    </source>
</evidence>
<reference evidence="9" key="1">
    <citation type="submission" date="2014-03" db="EMBL/GenBank/DDBJ databases">
        <title>The Genome Sequence of Puccinia striiformis f. sp. tritici PST-78.</title>
        <authorList>
            <consortium name="The Broad Institute Genome Sequencing Platform"/>
            <person name="Cuomo C."/>
            <person name="Hulbert S."/>
            <person name="Chen X."/>
            <person name="Walker B."/>
            <person name="Young S.K."/>
            <person name="Zeng Q."/>
            <person name="Gargeya S."/>
            <person name="Fitzgerald M."/>
            <person name="Haas B."/>
            <person name="Abouelleil A."/>
            <person name="Alvarado L."/>
            <person name="Arachchi H.M."/>
            <person name="Berlin A.M."/>
            <person name="Chapman S.B."/>
            <person name="Goldberg J."/>
            <person name="Griggs A."/>
            <person name="Gujja S."/>
            <person name="Hansen M."/>
            <person name="Howarth C."/>
            <person name="Imamovic A."/>
            <person name="Larimer J."/>
            <person name="McCowan C."/>
            <person name="Montmayeur A."/>
            <person name="Murphy C."/>
            <person name="Neiman D."/>
            <person name="Pearson M."/>
            <person name="Priest M."/>
            <person name="Roberts A."/>
            <person name="Saif S."/>
            <person name="Shea T."/>
            <person name="Sisk P."/>
            <person name="Sykes S."/>
            <person name="Wortman J."/>
            <person name="Nusbaum C."/>
            <person name="Birren B."/>
        </authorList>
    </citation>
    <scope>NUCLEOTIDE SEQUENCE [LARGE SCALE GENOMIC DNA]</scope>
    <source>
        <strain evidence="9">race PST-78</strain>
    </source>
</reference>
<dbReference type="SUPFAM" id="SSF53098">
    <property type="entry name" value="Ribonuclease H-like"/>
    <property type="match status" value="1"/>
</dbReference>
<dbReference type="GO" id="GO:0005634">
    <property type="term" value="C:nucleus"/>
    <property type="evidence" value="ECO:0007669"/>
    <property type="project" value="UniProtKB-SubCell"/>
</dbReference>
<dbReference type="Proteomes" id="UP000054564">
    <property type="component" value="Unassembled WGS sequence"/>
</dbReference>
<evidence type="ECO:0000256" key="2">
    <source>
        <dbReference type="ARBA" id="ARBA00022723"/>
    </source>
</evidence>
<dbReference type="Pfam" id="PF05699">
    <property type="entry name" value="Dimer_Tnp_hAT"/>
    <property type="match status" value="1"/>
</dbReference>
<sequence>MTRTPQTQKRNRRKSPSPLISSTDPSNPNTQPPASDDPVFEEQTQVNNPSTIGCCDLTDQEELIRAQRTAENAVSIAYSTYHKPELSDQLDKKRRRMIAYPCKMCGSKINRPMTDSSCSNLLRHQATCLQKQNEAGSAKLACVGVNGTGTTAMRDLVCRGHPPINALADASHQKILHPTVVKNLPSKKMLSRSVHMLYTAVQDTLRKSLLDHTGVMYIGADAWQSPNGFDILGVLSGGKIQLESMPLDFVQLSKSHTSEYRADTIRVVVEKFKIQNQICGIVTDNASNNSAMVLEMKKFKWARFKGDPQWIRCYAHILNLIAQSILRPFGTVKKQSGPQATDMDVDTSSDESDDNEDAEDQICRFENDASHLTHSNDNNDTLQPELTLEDIQDLSEEDEEKDLYTTSMCRKSLAKFRAVAHKLRKSPNSKLEFVKLCKEMQCEKPHSIIQDVCTRWNSTLDQLVSIIQCHKAIMAWQKDKKHGLDCKNHILPVDIQLAKDLVLILQVFYEQTLQVSTPGLAWLTHIIVFIDEVTDLLSNAIKGGSQYPPGLRNACRRGLQLTNKSYTLTDLLHPLFKDEYFKIAGWEADWIAEALRLTREMFNTYYKSLLIVPPSTNPPKSNKPKSGNIAQLGAALAARGQSTSDPLDLWLALGLFLDEGSPIDALKWWIQQKRAENTHGGLLQMALDVLSCPATSVNVKRAFSFGCHYVTQKRHRLNSISVTRGMLVAFYSKNKLIETGLLKKWKDGLKEEKEALGDPSHRIGLKFIPFGLFLKFARLYIV</sequence>
<evidence type="ECO:0000313" key="9">
    <source>
        <dbReference type="Proteomes" id="UP000054564"/>
    </source>
</evidence>
<name>A0A0L0VLD2_9BASI</name>
<evidence type="ECO:0000313" key="8">
    <source>
        <dbReference type="EMBL" id="KNF00093.1"/>
    </source>
</evidence>
<evidence type="ECO:0000256" key="4">
    <source>
        <dbReference type="ARBA" id="ARBA00022833"/>
    </source>
</evidence>
<dbReference type="AlphaFoldDB" id="A0A0L0VLD2"/>
<proteinExistence type="predicted"/>
<dbReference type="EMBL" id="AJIL01000040">
    <property type="protein sequence ID" value="KNF00093.1"/>
    <property type="molecule type" value="Genomic_DNA"/>
</dbReference>
<keyword evidence="5" id="KW-0539">Nucleus</keyword>
<evidence type="ECO:0000256" key="1">
    <source>
        <dbReference type="ARBA" id="ARBA00004123"/>
    </source>
</evidence>
<comment type="caution">
    <text evidence="8">The sequence shown here is derived from an EMBL/GenBank/DDBJ whole genome shotgun (WGS) entry which is preliminary data.</text>
</comment>